<comment type="subcellular location">
    <subcellularLocation>
        <location evidence="1">Virion</location>
    </subcellularLocation>
</comment>
<accession>S5U8Y0</accession>
<dbReference type="EMBL" id="KC904540">
    <property type="protein sequence ID" value="AGS48183.1"/>
    <property type="molecule type" value="Genomic_RNA"/>
</dbReference>
<dbReference type="InterPro" id="IPR002679">
    <property type="entry name" value="Closter_coat"/>
</dbReference>
<feature type="region of interest" description="Disordered" evidence="4">
    <location>
        <begin position="78"/>
        <end position="102"/>
    </location>
</feature>
<dbReference type="Proteomes" id="UP000201347">
    <property type="component" value="Segment"/>
</dbReference>
<protein>
    <submittedName>
        <fullName evidence="5">Major coat protein</fullName>
    </submittedName>
</protein>
<dbReference type="Pfam" id="PF01785">
    <property type="entry name" value="Closter_coat"/>
    <property type="match status" value="1"/>
</dbReference>
<evidence type="ECO:0000256" key="4">
    <source>
        <dbReference type="SAM" id="MobiDB-lite"/>
    </source>
</evidence>
<keyword evidence="6" id="KW-1185">Reference proteome</keyword>
<dbReference type="KEGG" id="vg:16547964"/>
<proteinExistence type="predicted"/>
<dbReference type="OrthoDB" id="8460at10239"/>
<evidence type="ECO:0000313" key="5">
    <source>
        <dbReference type="EMBL" id="AGS48183.1"/>
    </source>
</evidence>
<dbReference type="GO" id="GO:0019028">
    <property type="term" value="C:viral capsid"/>
    <property type="evidence" value="ECO:0007669"/>
    <property type="project" value="UniProtKB-KW"/>
</dbReference>
<evidence type="ECO:0000256" key="2">
    <source>
        <dbReference type="ARBA" id="ARBA00022561"/>
    </source>
</evidence>
<reference evidence="5 6" key="1">
    <citation type="journal article" date="2013" name="Virus Res.">
        <title>Molecular characterization and population structure of blackberry vein banding associated virus, new ampelovirus associated with yellow vein disease.</title>
        <authorList>
            <person name="Thekke-Veetil T."/>
            <person name="Aboughanem-Sabanadzovic N."/>
            <person name="Keller K.E."/>
            <person name="Martin R.R."/>
            <person name="Sabanadzovic S."/>
            <person name="Tzanetakis I.E."/>
        </authorList>
    </citation>
    <scope>NUCLEOTIDE SEQUENCE [LARGE SCALE GENOMIC DNA]</scope>
    <source>
        <strain evidence="5">Mississippi1</strain>
    </source>
</reference>
<keyword evidence="2 5" id="KW-0167">Capsid protein</keyword>
<organism evidence="5 6">
    <name type="scientific">Blackberry vein banding-associated virus</name>
    <dbReference type="NCBI Taxonomy" id="1381464"/>
    <lineage>
        <taxon>Viruses</taxon>
        <taxon>Riboviria</taxon>
        <taxon>Orthornavirae</taxon>
        <taxon>Kitrinoviricota</taxon>
        <taxon>Alsuviricetes</taxon>
        <taxon>Martellivirales</taxon>
        <taxon>Closteroviridae</taxon>
        <taxon>Ampelovirus</taxon>
        <taxon>Ampelovirus venarubi</taxon>
    </lineage>
</organism>
<evidence type="ECO:0000313" key="6">
    <source>
        <dbReference type="Proteomes" id="UP000201347"/>
    </source>
</evidence>
<sequence length="307" mass="34254">MAGTTFKVKVNGLYEVINENNRKVVALPRQGDSYSTTELLRYIKDATPAEQGTYRELPANTIFSTEAVAAETLSVRGNGPTDVRVDPNSEARPGGRPVVEKDPSKFLDMMSKNTILEIGDNAFKPKVVAEPGMLSQEVANKVNAELKVLCQKLLGANDPQTLTNFVLLILQMAATFYTSRSSEYKEFDYLETPDGKKIYVEEVFNTIKHACVSTGYENPVRQYLAWFTPTIVTAMLNGKLTPNEKVMAQHGVPPKFFAYTLDCVRPSYNLFNNSAILAWNLARREAFKSKTASSDNTLHNVYQMLNK</sequence>
<keyword evidence="3" id="KW-0946">Virion</keyword>
<name>S5U8Y0_9CLOS</name>
<dbReference type="RefSeq" id="YP_008411015.1">
    <property type="nucleotide sequence ID" value="NC_022072.1"/>
</dbReference>
<evidence type="ECO:0000256" key="1">
    <source>
        <dbReference type="ARBA" id="ARBA00004328"/>
    </source>
</evidence>
<dbReference type="GeneID" id="16547964"/>
<evidence type="ECO:0000256" key="3">
    <source>
        <dbReference type="ARBA" id="ARBA00022844"/>
    </source>
</evidence>